<dbReference type="eggNOG" id="COG2723">
    <property type="taxonomic scope" value="Bacteria"/>
</dbReference>
<sequence length="154" mass="17200">MTKAFPKNFLWGGAISANQAEGAYNEDGRGLVATDVTTGGSVNSPRYMTYIDKDGNPGKVPAMGHNGKIPEGAKHAVLDTEHYPNHMAVDFYHRYKEDIKMFAEMGYSVFRLSISWARISPNGDDKEPNQAGLDFYRSVFEECRKYNIEPLVSI</sequence>
<dbReference type="PANTHER" id="PTHR10353:SF122">
    <property type="entry name" value="6-PHOSPHO-BETA-GLUCOSIDASE ASCB-RELATED"/>
    <property type="match status" value="1"/>
</dbReference>
<dbReference type="InterPro" id="IPR033132">
    <property type="entry name" value="GH_1_N_CS"/>
</dbReference>
<dbReference type="GO" id="GO:0005829">
    <property type="term" value="C:cytosol"/>
    <property type="evidence" value="ECO:0007669"/>
    <property type="project" value="TreeGrafter"/>
</dbReference>
<evidence type="ECO:0000313" key="4">
    <source>
        <dbReference type="Proteomes" id="UP000005699"/>
    </source>
</evidence>
<comment type="caution">
    <text evidence="3">The sequence shown here is derived from an EMBL/GenBank/DDBJ whole genome shotgun (WGS) entry which is preliminary data.</text>
</comment>
<keyword evidence="1" id="KW-0378">Hydrolase</keyword>
<gene>
    <name evidence="3" type="ORF">HMPREF0819_0570</name>
</gene>
<comment type="similarity">
    <text evidence="2">Belongs to the glycosyl hydrolase 1 family.</text>
</comment>
<evidence type="ECO:0000256" key="2">
    <source>
        <dbReference type="RuleBase" id="RU003690"/>
    </source>
</evidence>
<dbReference type="InterPro" id="IPR001360">
    <property type="entry name" value="Glyco_hydro_1"/>
</dbReference>
<accession>E8JNJ7</accession>
<dbReference type="Pfam" id="PF00232">
    <property type="entry name" value="Glyco_hydro_1"/>
    <property type="match status" value="2"/>
</dbReference>
<evidence type="ECO:0000313" key="3">
    <source>
        <dbReference type="EMBL" id="EFW89196.1"/>
    </source>
</evidence>
<reference evidence="3 4" key="1">
    <citation type="submission" date="2010-12" db="EMBL/GenBank/DDBJ databases">
        <authorList>
            <person name="Muzny D."/>
            <person name="Qin X."/>
            <person name="Deng J."/>
            <person name="Jiang H."/>
            <person name="Liu Y."/>
            <person name="Qu J."/>
            <person name="Song X.-Z."/>
            <person name="Zhang L."/>
            <person name="Thornton R."/>
            <person name="Coyle M."/>
            <person name="Francisco L."/>
            <person name="Jackson L."/>
            <person name="Javaid M."/>
            <person name="Korchina V."/>
            <person name="Kovar C."/>
            <person name="Mata R."/>
            <person name="Mathew T."/>
            <person name="Ngo R."/>
            <person name="Nguyen L."/>
            <person name="Nguyen N."/>
            <person name="Okwuonu G."/>
            <person name="Ongeri F."/>
            <person name="Pham C."/>
            <person name="Simmons D."/>
            <person name="Wilczek-Boney K."/>
            <person name="Hale W."/>
            <person name="Jakkamsetti A."/>
            <person name="Pham P."/>
            <person name="Ruth R."/>
            <person name="San Lucas F."/>
            <person name="Warren J."/>
            <person name="Zhang J."/>
            <person name="Zhao Z."/>
            <person name="Zhou C."/>
            <person name="Zhu D."/>
            <person name="Lee S."/>
            <person name="Bess C."/>
            <person name="Blankenburg K."/>
            <person name="Forbes L."/>
            <person name="Fu Q."/>
            <person name="Gubbala S."/>
            <person name="Hirani K."/>
            <person name="Jayaseelan J.C."/>
            <person name="Lara F."/>
            <person name="Munidasa M."/>
            <person name="Palculict T."/>
            <person name="Patil S."/>
            <person name="Pu L.-L."/>
            <person name="Saada N."/>
            <person name="Tang L."/>
            <person name="Weissenberger G."/>
            <person name="Zhu Y."/>
            <person name="Hemphill L."/>
            <person name="Shang Y."/>
            <person name="Youmans B."/>
            <person name="Ayvaz T."/>
            <person name="Ross M."/>
            <person name="Santibanez J."/>
            <person name="Aqrawi P."/>
            <person name="Gross S."/>
            <person name="Joshi V."/>
            <person name="Fowler G."/>
            <person name="Nazareth L."/>
            <person name="Reid J."/>
            <person name="Worley K."/>
            <person name="Petrosino J."/>
            <person name="Highlander S."/>
            <person name="Gibbs R."/>
        </authorList>
    </citation>
    <scope>NUCLEOTIDE SEQUENCE [LARGE SCALE GENOMIC DNA]</scope>
    <source>
        <strain evidence="3 4">ATCC 9812</strain>
    </source>
</reference>
<evidence type="ECO:0000256" key="1">
    <source>
        <dbReference type="ARBA" id="ARBA00023295"/>
    </source>
</evidence>
<dbReference type="GO" id="GO:0016052">
    <property type="term" value="P:carbohydrate catabolic process"/>
    <property type="evidence" value="ECO:0007669"/>
    <property type="project" value="TreeGrafter"/>
</dbReference>
<dbReference type="PROSITE" id="PS00653">
    <property type="entry name" value="GLYCOSYL_HYDROL_F1_2"/>
    <property type="match status" value="1"/>
</dbReference>
<organism evidence="3 4">
    <name type="scientific">Streptococcus equinus ATCC 9812</name>
    <dbReference type="NCBI Taxonomy" id="525379"/>
    <lineage>
        <taxon>Bacteria</taxon>
        <taxon>Bacillati</taxon>
        <taxon>Bacillota</taxon>
        <taxon>Bacilli</taxon>
        <taxon>Lactobacillales</taxon>
        <taxon>Streptococcaceae</taxon>
        <taxon>Streptococcus</taxon>
    </lineage>
</organism>
<dbReference type="EMBL" id="AEVB01000018">
    <property type="protein sequence ID" value="EFW89196.1"/>
    <property type="molecule type" value="Genomic_DNA"/>
</dbReference>
<dbReference type="HOGENOM" id="CLU_001859_3_2_9"/>
<dbReference type="InterPro" id="IPR017853">
    <property type="entry name" value="GH"/>
</dbReference>
<proteinExistence type="inferred from homology"/>
<evidence type="ECO:0008006" key="5">
    <source>
        <dbReference type="Google" id="ProtNLM"/>
    </source>
</evidence>
<dbReference type="PANTHER" id="PTHR10353">
    <property type="entry name" value="GLYCOSYL HYDROLASE"/>
    <property type="match status" value="1"/>
</dbReference>
<keyword evidence="1" id="KW-0326">Glycosidase</keyword>
<dbReference type="Gene3D" id="3.20.20.80">
    <property type="entry name" value="Glycosidases"/>
    <property type="match status" value="1"/>
</dbReference>
<protein>
    <recommendedName>
        <fullName evidence="5">6-phospho-beta-glucosidase</fullName>
    </recommendedName>
</protein>
<name>E8JNJ7_STREI</name>
<dbReference type="GO" id="GO:0008422">
    <property type="term" value="F:beta-glucosidase activity"/>
    <property type="evidence" value="ECO:0007669"/>
    <property type="project" value="TreeGrafter"/>
</dbReference>
<dbReference type="Proteomes" id="UP000005699">
    <property type="component" value="Unassembled WGS sequence"/>
</dbReference>
<dbReference type="SUPFAM" id="SSF51445">
    <property type="entry name" value="(Trans)glycosidases"/>
    <property type="match status" value="1"/>
</dbReference>
<dbReference type="AlphaFoldDB" id="E8JNJ7"/>